<evidence type="ECO:0000259" key="1">
    <source>
        <dbReference type="Pfam" id="PF04326"/>
    </source>
</evidence>
<dbReference type="Gene3D" id="3.30.565.60">
    <property type="match status" value="1"/>
</dbReference>
<keyword evidence="3" id="KW-0067">ATP-binding</keyword>
<dbReference type="InterPro" id="IPR007421">
    <property type="entry name" value="Schlafen_AlbA_2_dom"/>
</dbReference>
<evidence type="ECO:0000313" key="3">
    <source>
        <dbReference type="EMBL" id="SDX67294.1"/>
    </source>
</evidence>
<accession>A0A1H3DNQ0</accession>
<protein>
    <submittedName>
        <fullName evidence="3">ATP-dependent DNA helicase RecG</fullName>
    </submittedName>
</protein>
<sequence>MTRDELLEKLNSVEWNDIEFKEAGFAVPKSALETVSAFANTKGGHLVFGIKEGQAGNLTITGVLDVDKVQNDFLGQTRNDQKISVSLPIAESLHSFPEGEVICFFVPEASTKEKPVYLDQNPKKTYVRKGGGDYRCSDIELKRFLRDSGSTPFDSETLDLSPETFFSAETVRWYRSRFEASNPGKNGAVDDLTFLRNWGYLIETEGSLKPTRAAVLTFGDGQYVRQQLPRMVVDLQLYRYRSDEYSPTARWADRITVEENLIEAWKAILDFFQKHSERPFSVDSSTLRRDDDPPDYISFREAAINLLIHQDYGDPSRVPVIRIFRDKTEFYNPGDAFASREQLLDPGDKEVRNPKIVNAFRRIGLSDQGGTGVAAIFDSWRRLGYLPPEIDNDKAEKSFRLSLRRERLQSEEQLLAQANLGVQLSEHEAAVFGYLIRKGGVDIADIKALTGLPGASAVQLAERLTVQVIVQKVSGQPNKYALVDHLAERYGLGGAQKTSAKQLIEGKDSPQTGTEQVTEQVDSKPTDQVALLRELTSVQWVIVRYSDTPRSFAELMREAGYSQRPHFKATHLEPLIGGGVIRMTIPDKPTSSKQRYVLTEAGLKLKELRRETEHQQQKDDSK</sequence>
<keyword evidence="3" id="KW-0347">Helicase</keyword>
<dbReference type="Gene3D" id="1.10.10.10">
    <property type="entry name" value="Winged helix-like DNA-binding domain superfamily/Winged helix DNA-binding domain"/>
    <property type="match status" value="1"/>
</dbReference>
<gene>
    <name evidence="3" type="ORF">SAMN04488238_11434</name>
</gene>
<dbReference type="EMBL" id="FNOM01000014">
    <property type="protein sequence ID" value="SDX67294.1"/>
    <property type="molecule type" value="Genomic_DNA"/>
</dbReference>
<keyword evidence="3" id="KW-0547">Nucleotide-binding</keyword>
<dbReference type="Pfam" id="PF21247">
    <property type="entry name" value="Fic-like_C"/>
    <property type="match status" value="1"/>
</dbReference>
<dbReference type="GO" id="GO:0004386">
    <property type="term" value="F:helicase activity"/>
    <property type="evidence" value="ECO:0007669"/>
    <property type="project" value="UniProtKB-KW"/>
</dbReference>
<proteinExistence type="predicted"/>
<dbReference type="InterPro" id="IPR038475">
    <property type="entry name" value="RecG_C_sf"/>
</dbReference>
<dbReference type="InterPro" id="IPR036388">
    <property type="entry name" value="WH-like_DNA-bd_sf"/>
</dbReference>
<feature type="domain" description="Schlafen AlbA-2" evidence="1">
    <location>
        <begin position="14"/>
        <end position="136"/>
    </location>
</feature>
<dbReference type="InterPro" id="IPR038461">
    <property type="entry name" value="Schlafen_AlbA_2_dom_sf"/>
</dbReference>
<feature type="domain" description="Filamentation induced by cAMP protein Fic-like C-terminal" evidence="2">
    <location>
        <begin position="549"/>
        <end position="599"/>
    </location>
</feature>
<evidence type="ECO:0000313" key="4">
    <source>
        <dbReference type="Proteomes" id="UP000198539"/>
    </source>
</evidence>
<dbReference type="OrthoDB" id="9805115at2"/>
<dbReference type="PANTHER" id="PTHR30595:SF6">
    <property type="entry name" value="SCHLAFEN ALBA-2 DOMAIN-CONTAINING PROTEIN"/>
    <property type="match status" value="1"/>
</dbReference>
<name>A0A1H3DNQ0_9RHOB</name>
<organism evidence="3 4">
    <name type="scientific">Roseicitreum antarcticum</name>
    <dbReference type="NCBI Taxonomy" id="564137"/>
    <lineage>
        <taxon>Bacteria</taxon>
        <taxon>Pseudomonadati</taxon>
        <taxon>Pseudomonadota</taxon>
        <taxon>Alphaproteobacteria</taxon>
        <taxon>Rhodobacterales</taxon>
        <taxon>Paracoccaceae</taxon>
        <taxon>Roseicitreum</taxon>
    </lineage>
</organism>
<dbReference type="Gene3D" id="3.30.950.30">
    <property type="entry name" value="Schlafen, AAA domain"/>
    <property type="match status" value="1"/>
</dbReference>
<keyword evidence="4" id="KW-1185">Reference proteome</keyword>
<dbReference type="Proteomes" id="UP000198539">
    <property type="component" value="Unassembled WGS sequence"/>
</dbReference>
<keyword evidence="3" id="KW-0378">Hydrolase</keyword>
<reference evidence="3 4" key="1">
    <citation type="submission" date="2016-10" db="EMBL/GenBank/DDBJ databases">
        <authorList>
            <person name="de Groot N.N."/>
        </authorList>
    </citation>
    <scope>NUCLEOTIDE SEQUENCE [LARGE SCALE GENOMIC DNA]</scope>
    <source>
        <strain evidence="3 4">CGMCC 1.8894</strain>
    </source>
</reference>
<evidence type="ECO:0000259" key="2">
    <source>
        <dbReference type="Pfam" id="PF21247"/>
    </source>
</evidence>
<dbReference type="PANTHER" id="PTHR30595">
    <property type="entry name" value="GLPR-RELATED TRANSCRIPTIONAL REPRESSOR"/>
    <property type="match status" value="1"/>
</dbReference>
<dbReference type="STRING" id="564137.SAMN04488238_11434"/>
<dbReference type="RefSeq" id="WP_092891912.1">
    <property type="nucleotide sequence ID" value="NZ_CP061499.1"/>
</dbReference>
<dbReference type="InterPro" id="IPR049514">
    <property type="entry name" value="Fic-like_C"/>
</dbReference>
<dbReference type="AlphaFoldDB" id="A0A1H3DNQ0"/>
<dbReference type="Pfam" id="PF13749">
    <property type="entry name" value="HATPase_c_4"/>
    <property type="match status" value="1"/>
</dbReference>
<dbReference type="Pfam" id="PF04326">
    <property type="entry name" value="SLFN_AlbA_2"/>
    <property type="match status" value="1"/>
</dbReference>